<keyword evidence="1" id="KW-0808">Transferase</keyword>
<dbReference type="Proteomes" id="UP000032566">
    <property type="component" value="Unassembled WGS sequence"/>
</dbReference>
<organism evidence="1 2">
    <name type="scientific">Acidovorax temperans</name>
    <dbReference type="NCBI Taxonomy" id="80878"/>
    <lineage>
        <taxon>Bacteria</taxon>
        <taxon>Pseudomonadati</taxon>
        <taxon>Pseudomonadota</taxon>
        <taxon>Betaproteobacteria</taxon>
        <taxon>Burkholderiales</taxon>
        <taxon>Comamonadaceae</taxon>
        <taxon>Acidovorax</taxon>
    </lineage>
</organism>
<dbReference type="Gene3D" id="3.40.50.2000">
    <property type="entry name" value="Glycogen Phosphorylase B"/>
    <property type="match status" value="1"/>
</dbReference>
<dbReference type="OrthoDB" id="8989364at2"/>
<keyword evidence="2" id="KW-1185">Reference proteome</keyword>
<accession>A0A0D7K9B2</accession>
<dbReference type="SUPFAM" id="SSF53756">
    <property type="entry name" value="UDP-Glycosyltransferase/glycogen phosphorylase"/>
    <property type="match status" value="1"/>
</dbReference>
<evidence type="ECO:0000313" key="2">
    <source>
        <dbReference type="Proteomes" id="UP000032566"/>
    </source>
</evidence>
<sequence>MQVHFIHPGHSYLPELEAYAAHLRPWGHEARTHQNASTVPADARVVWWMCGRVRTMDHQRFAQAFQVHEYASASVPPCAWAKDQIKRWTQPKPSYRLFQNEWVRQRLGFADDVPWEFREMGVSSTFLTPPTIQGAAEFDMVYLGDMVRLQHFLPVFEGLEQAGMRTLLVGSIPAPLQRQFQAFKRITVTGKVPHHEVPAQLRRARCALNLVPDRLPYSEQTSTKLLEYCAIGLPVISTDYRWVRNFASSNPAAIAYLPAQASASAYADFFRKTRDMASGPSPDMGGWAWPHTLARLNIWKAAGLAP</sequence>
<dbReference type="AlphaFoldDB" id="A0A0D7K9B2"/>
<protein>
    <submittedName>
        <fullName evidence="1">Glycosyltransferase</fullName>
    </submittedName>
</protein>
<dbReference type="PATRIC" id="fig|80878.5.peg.1635"/>
<proteinExistence type="predicted"/>
<gene>
    <name evidence="1" type="ORF">RP29_09925</name>
</gene>
<dbReference type="Pfam" id="PF13692">
    <property type="entry name" value="Glyco_trans_1_4"/>
    <property type="match status" value="1"/>
</dbReference>
<comment type="caution">
    <text evidence="1">The sequence shown here is derived from an EMBL/GenBank/DDBJ whole genome shotgun (WGS) entry which is preliminary data.</text>
</comment>
<dbReference type="EMBL" id="JXYQ01000030">
    <property type="protein sequence ID" value="KJA10599.1"/>
    <property type="molecule type" value="Genomic_DNA"/>
</dbReference>
<dbReference type="GO" id="GO:0016740">
    <property type="term" value="F:transferase activity"/>
    <property type="evidence" value="ECO:0007669"/>
    <property type="project" value="UniProtKB-KW"/>
</dbReference>
<reference evidence="1 2" key="1">
    <citation type="submission" date="2014-12" db="EMBL/GenBank/DDBJ databases">
        <title>Isolation of bacteria from lake water.</title>
        <authorList>
            <person name="Sheng K.-Y."/>
            <person name="Chin P.-S."/>
            <person name="Chan K.-G."/>
            <person name="Tan G.S."/>
        </authorList>
    </citation>
    <scope>NUCLEOTIDE SEQUENCE [LARGE SCALE GENOMIC DNA]</scope>
    <source>
        <strain evidence="1 2">KY4</strain>
    </source>
</reference>
<dbReference type="STRING" id="80878.RP29_09925"/>
<evidence type="ECO:0000313" key="1">
    <source>
        <dbReference type="EMBL" id="KJA10599.1"/>
    </source>
</evidence>
<dbReference type="RefSeq" id="WP_044397907.1">
    <property type="nucleotide sequence ID" value="NZ_JXYQ01000030.1"/>
</dbReference>
<name>A0A0D7K9B2_9BURK</name>